<dbReference type="RefSeq" id="WP_275411674.1">
    <property type="nucleotide sequence ID" value="NZ_BOOV01000007.1"/>
</dbReference>
<keyword evidence="10" id="KW-0436">Ligase</keyword>
<dbReference type="PANTHER" id="PTHR34308:SF1">
    <property type="entry name" value="COBALAMIN BIOSYNTHESIS PROTEIN CBIB"/>
    <property type="match status" value="1"/>
</dbReference>
<dbReference type="GO" id="GO:0005886">
    <property type="term" value="C:plasma membrane"/>
    <property type="evidence" value="ECO:0007669"/>
    <property type="project" value="UniProtKB-SubCell"/>
</dbReference>
<feature type="transmembrane region" description="Helical" evidence="9">
    <location>
        <begin position="65"/>
        <end position="83"/>
    </location>
</feature>
<dbReference type="AlphaFoldDB" id="A0A7W7D7X7"/>
<dbReference type="UniPathway" id="UPA00148"/>
<evidence type="ECO:0000256" key="8">
    <source>
        <dbReference type="ARBA" id="ARBA00023136"/>
    </source>
</evidence>
<protein>
    <recommendedName>
        <fullName evidence="9">Cobalamin biosynthesis protein CobD</fullName>
    </recommendedName>
</protein>
<comment type="subcellular location">
    <subcellularLocation>
        <location evidence="1 9">Cell membrane</location>
        <topology evidence="1 9">Multi-pass membrane protein</topology>
    </subcellularLocation>
</comment>
<evidence type="ECO:0000256" key="6">
    <source>
        <dbReference type="ARBA" id="ARBA00022692"/>
    </source>
</evidence>
<dbReference type="GO" id="GO:0015420">
    <property type="term" value="F:ABC-type vitamin B12 transporter activity"/>
    <property type="evidence" value="ECO:0007669"/>
    <property type="project" value="UniProtKB-UniRule"/>
</dbReference>
<evidence type="ECO:0000256" key="4">
    <source>
        <dbReference type="ARBA" id="ARBA00022475"/>
    </source>
</evidence>
<comment type="pathway">
    <text evidence="2 9">Cofactor biosynthesis; adenosylcobalamin biosynthesis.</text>
</comment>
<dbReference type="EMBL" id="JACHND010000001">
    <property type="protein sequence ID" value="MBB4701938.1"/>
    <property type="molecule type" value="Genomic_DNA"/>
</dbReference>
<keyword evidence="11" id="KW-1185">Reference proteome</keyword>
<comment type="caution">
    <text evidence="10">The sequence shown here is derived from an EMBL/GenBank/DDBJ whole genome shotgun (WGS) entry which is preliminary data.</text>
</comment>
<evidence type="ECO:0000256" key="9">
    <source>
        <dbReference type="HAMAP-Rule" id="MF_00024"/>
    </source>
</evidence>
<dbReference type="GO" id="GO:0048472">
    <property type="term" value="F:threonine-phosphate decarboxylase activity"/>
    <property type="evidence" value="ECO:0007669"/>
    <property type="project" value="InterPro"/>
</dbReference>
<organism evidence="10 11">
    <name type="scientific">Sphaerisporangium siamense</name>
    <dbReference type="NCBI Taxonomy" id="795645"/>
    <lineage>
        <taxon>Bacteria</taxon>
        <taxon>Bacillati</taxon>
        <taxon>Actinomycetota</taxon>
        <taxon>Actinomycetes</taxon>
        <taxon>Streptosporangiales</taxon>
        <taxon>Streptosporangiaceae</taxon>
        <taxon>Sphaerisporangium</taxon>
    </lineage>
</organism>
<dbReference type="PANTHER" id="PTHR34308">
    <property type="entry name" value="COBALAMIN BIOSYNTHESIS PROTEIN CBIB"/>
    <property type="match status" value="1"/>
</dbReference>
<sequence length="339" mass="35298">MKRARTGPRRVRRAGLRERALGLAAGMVLDTIFADPRSVAHPVAVFGRAASLLEGRLYGRSRARGVAYVVICAGSAAALGVAAERLTRRSPLARTGVTAVAAWAVLGGTSLAREGAFMATALERGDLEAARGRLSHLCGRDPSRLSEGELARATVESIAENTSDAVVAPLVWGAVAGVPGLLAYRAVNTMDAMVGHRSERYEVFGWAAARLDDVANYLPARLTGAVASVLAPLAGGSPRTAAAMLFRDGHRHPSPNSGRCEAAFAGALGVRLGGRNDYGGRIEHRPHLGDGPPPSVPDISRSVRLARAVNLTSAALAATAVLAIHRYLGKRRGTSASAD</sequence>
<dbReference type="GO" id="GO:0009236">
    <property type="term" value="P:cobalamin biosynthetic process"/>
    <property type="evidence" value="ECO:0007669"/>
    <property type="project" value="UniProtKB-UniRule"/>
</dbReference>
<keyword evidence="8 9" id="KW-0472">Membrane</keyword>
<evidence type="ECO:0000256" key="5">
    <source>
        <dbReference type="ARBA" id="ARBA00022573"/>
    </source>
</evidence>
<dbReference type="InterPro" id="IPR004485">
    <property type="entry name" value="Cobalamin_biosynth_CobD/CbiB"/>
</dbReference>
<comment type="function">
    <text evidence="9">Converts cobyric acid to cobinamide by the addition of aminopropanol on the F carboxylic group.</text>
</comment>
<keyword evidence="5 9" id="KW-0169">Cobalamin biosynthesis</keyword>
<keyword evidence="4 9" id="KW-1003">Cell membrane</keyword>
<keyword evidence="6 9" id="KW-0812">Transmembrane</keyword>
<evidence type="ECO:0000256" key="7">
    <source>
        <dbReference type="ARBA" id="ARBA00022989"/>
    </source>
</evidence>
<reference evidence="10 11" key="1">
    <citation type="submission" date="2020-08" db="EMBL/GenBank/DDBJ databases">
        <title>Sequencing the genomes of 1000 actinobacteria strains.</title>
        <authorList>
            <person name="Klenk H.-P."/>
        </authorList>
    </citation>
    <scope>NUCLEOTIDE SEQUENCE [LARGE SCALE GENOMIC DNA]</scope>
    <source>
        <strain evidence="10 11">DSM 45784</strain>
    </source>
</reference>
<dbReference type="NCBIfam" id="TIGR00380">
    <property type="entry name" value="cobal_cbiB"/>
    <property type="match status" value="1"/>
</dbReference>
<dbReference type="Proteomes" id="UP000542210">
    <property type="component" value="Unassembled WGS sequence"/>
</dbReference>
<evidence type="ECO:0000256" key="2">
    <source>
        <dbReference type="ARBA" id="ARBA00004953"/>
    </source>
</evidence>
<keyword evidence="7 9" id="KW-1133">Transmembrane helix</keyword>
<evidence type="ECO:0000313" key="11">
    <source>
        <dbReference type="Proteomes" id="UP000542210"/>
    </source>
</evidence>
<gene>
    <name evidence="9" type="primary">cobD</name>
    <name evidence="10" type="ORF">BJ982_003482</name>
</gene>
<accession>A0A7W7D7X7</accession>
<dbReference type="Pfam" id="PF03186">
    <property type="entry name" value="CobD_Cbib"/>
    <property type="match status" value="1"/>
</dbReference>
<evidence type="ECO:0000256" key="3">
    <source>
        <dbReference type="ARBA" id="ARBA00006263"/>
    </source>
</evidence>
<name>A0A7W7D7X7_9ACTN</name>
<comment type="caution">
    <text evidence="9">Lacks conserved residue(s) required for the propagation of feature annotation.</text>
</comment>
<evidence type="ECO:0000313" key="10">
    <source>
        <dbReference type="EMBL" id="MBB4701938.1"/>
    </source>
</evidence>
<evidence type="ECO:0000256" key="1">
    <source>
        <dbReference type="ARBA" id="ARBA00004651"/>
    </source>
</evidence>
<proteinExistence type="inferred from homology"/>
<dbReference type="GO" id="GO:0016874">
    <property type="term" value="F:ligase activity"/>
    <property type="evidence" value="ECO:0007669"/>
    <property type="project" value="UniProtKB-KW"/>
</dbReference>
<dbReference type="NCBIfam" id="NF002276">
    <property type="entry name" value="PRK01209.1-4"/>
    <property type="match status" value="1"/>
</dbReference>
<comment type="similarity">
    <text evidence="3 9">Belongs to the CobD/CbiB family.</text>
</comment>
<dbReference type="HAMAP" id="MF_00024">
    <property type="entry name" value="CobD_CbiB"/>
    <property type="match status" value="1"/>
</dbReference>